<protein>
    <submittedName>
        <fullName evidence="1">Uncharacterized protein</fullName>
    </submittedName>
</protein>
<comment type="caution">
    <text evidence="1">The sequence shown here is derived from an EMBL/GenBank/DDBJ whole genome shotgun (WGS) entry which is preliminary data.</text>
</comment>
<accession>A0A1E3UH59</accession>
<reference evidence="2 4" key="1">
    <citation type="submission" date="2016-08" db="EMBL/GenBank/DDBJ databases">
        <title>Characterization of Isolates of Eisenbergiella tayi Derived from Blood Cultures, Using Whole Genome Sequencing.</title>
        <authorList>
            <person name="Bernier A.-M."/>
            <person name="Burdz T."/>
            <person name="Wiebe D."/>
            <person name="Bernard K."/>
        </authorList>
    </citation>
    <scope>NUCLEOTIDE SEQUENCE [LARGE SCALE GENOMIC DNA]</scope>
    <source>
        <strain evidence="2 4">NML120146</strain>
    </source>
</reference>
<evidence type="ECO:0000313" key="4">
    <source>
        <dbReference type="Proteomes" id="UP000094869"/>
    </source>
</evidence>
<evidence type="ECO:0000313" key="1">
    <source>
        <dbReference type="EMBL" id="ODR50660.1"/>
    </source>
</evidence>
<reference evidence="1 3" key="2">
    <citation type="submission" date="2016-08" db="EMBL/GenBank/DDBJ databases">
        <authorList>
            <person name="Seilhamer J.J."/>
        </authorList>
    </citation>
    <scope>NUCLEOTIDE SEQUENCE [LARGE SCALE GENOMIC DNA]</scope>
    <source>
        <strain evidence="1 3">NML150140-1</strain>
    </source>
</reference>
<sequence length="314" mass="32319">MGRCVDCFLFVEAVDDAEGDVALVYEGVFVGVENDAFGGGQDFLFGKAFVGIEDLGKGLVVADVFSGGGEAAVEAGGSCVDVGEVFVLDYVADVATVAFVADDSHAGEEAQDGSGGADGAFFVEFVGFVGVDAEGGGGLVLPVVVEGFGVHGAGFADHYIGKAEQVRQGRALEAGFHHSDMGDEFSGHVKAGKLDAVGVIADLFQHSGGYPGGGVAFLVSGEAAVDVNVAYSPKTFAGVDGKRVDGGNYHDFFVGVDAAFIFQFLELFYQLGADVELLDFISAYGPCNAGGFFAFSKAVSLHQHVFSVVGFHPK</sequence>
<organism evidence="1 3">
    <name type="scientific">Eisenbergiella tayi</name>
    <dbReference type="NCBI Taxonomy" id="1432052"/>
    <lineage>
        <taxon>Bacteria</taxon>
        <taxon>Bacillati</taxon>
        <taxon>Bacillota</taxon>
        <taxon>Clostridia</taxon>
        <taxon>Lachnospirales</taxon>
        <taxon>Lachnospiraceae</taxon>
        <taxon>Eisenbergiella</taxon>
    </lineage>
</organism>
<evidence type="ECO:0000313" key="2">
    <source>
        <dbReference type="EMBL" id="ODR61841.1"/>
    </source>
</evidence>
<dbReference type="AlphaFoldDB" id="A0A1E3UH59"/>
<keyword evidence="4" id="KW-1185">Reference proteome</keyword>
<dbReference type="Proteomes" id="UP000094869">
    <property type="component" value="Unassembled WGS sequence"/>
</dbReference>
<dbReference type="EMBL" id="MEHA01000010">
    <property type="protein sequence ID" value="ODR50660.1"/>
    <property type="molecule type" value="Genomic_DNA"/>
</dbReference>
<name>A0A1E3UH59_9FIRM</name>
<gene>
    <name evidence="1" type="ORF">BEI59_14920</name>
    <name evidence="2" type="ORF">BEI63_00430</name>
</gene>
<dbReference type="Proteomes" id="UP000094271">
    <property type="component" value="Unassembled WGS sequence"/>
</dbReference>
<dbReference type="EMBL" id="MEHD01000005">
    <property type="protein sequence ID" value="ODR61841.1"/>
    <property type="molecule type" value="Genomic_DNA"/>
</dbReference>
<evidence type="ECO:0000313" key="3">
    <source>
        <dbReference type="Proteomes" id="UP000094271"/>
    </source>
</evidence>
<proteinExistence type="predicted"/>